<dbReference type="Pfam" id="PF00196">
    <property type="entry name" value="GerE"/>
    <property type="match status" value="1"/>
</dbReference>
<dbReference type="PROSITE" id="PS50043">
    <property type="entry name" value="HTH_LUXR_2"/>
    <property type="match status" value="1"/>
</dbReference>
<dbReference type="Proteomes" id="UP000326509">
    <property type="component" value="Unassembled WGS sequence"/>
</dbReference>
<dbReference type="Gene3D" id="3.40.50.2300">
    <property type="match status" value="1"/>
</dbReference>
<feature type="domain" description="Response regulatory" evidence="7">
    <location>
        <begin position="5"/>
        <end position="116"/>
    </location>
</feature>
<organism evidence="8 9">
    <name type="scientific">Patiriisocius marinus</name>
    <dbReference type="NCBI Taxonomy" id="1397112"/>
    <lineage>
        <taxon>Bacteria</taxon>
        <taxon>Pseudomonadati</taxon>
        <taxon>Bacteroidota</taxon>
        <taxon>Flavobacteriia</taxon>
        <taxon>Flavobacteriales</taxon>
        <taxon>Flavobacteriaceae</taxon>
        <taxon>Patiriisocius</taxon>
    </lineage>
</organism>
<dbReference type="InterPro" id="IPR011006">
    <property type="entry name" value="CheY-like_superfamily"/>
</dbReference>
<dbReference type="RefSeq" id="WP_151672539.1">
    <property type="nucleotide sequence ID" value="NZ_BKCG01000001.1"/>
</dbReference>
<dbReference type="SMART" id="SM00448">
    <property type="entry name" value="REC"/>
    <property type="match status" value="1"/>
</dbReference>
<dbReference type="InterPro" id="IPR058245">
    <property type="entry name" value="NreC/VraR/RcsB-like_REC"/>
</dbReference>
<dbReference type="SMART" id="SM00421">
    <property type="entry name" value="HTH_LUXR"/>
    <property type="match status" value="1"/>
</dbReference>
<dbReference type="GO" id="GO:0006355">
    <property type="term" value="P:regulation of DNA-templated transcription"/>
    <property type="evidence" value="ECO:0007669"/>
    <property type="project" value="InterPro"/>
</dbReference>
<dbReference type="SUPFAM" id="SSF46894">
    <property type="entry name" value="C-terminal effector domain of the bipartite response regulators"/>
    <property type="match status" value="1"/>
</dbReference>
<keyword evidence="4" id="KW-0804">Transcription</keyword>
<dbReference type="InterPro" id="IPR016032">
    <property type="entry name" value="Sig_transdc_resp-reg_C-effctor"/>
</dbReference>
<keyword evidence="2" id="KW-0805">Transcription regulation</keyword>
<dbReference type="CDD" id="cd17535">
    <property type="entry name" value="REC_NarL-like"/>
    <property type="match status" value="1"/>
</dbReference>
<dbReference type="EMBL" id="BKCG01000001">
    <property type="protein sequence ID" value="GER58465.1"/>
    <property type="molecule type" value="Genomic_DNA"/>
</dbReference>
<dbReference type="SUPFAM" id="SSF52172">
    <property type="entry name" value="CheY-like"/>
    <property type="match status" value="1"/>
</dbReference>
<evidence type="ECO:0000259" key="7">
    <source>
        <dbReference type="PROSITE" id="PS50110"/>
    </source>
</evidence>
<dbReference type="InterPro" id="IPR039420">
    <property type="entry name" value="WalR-like"/>
</dbReference>
<comment type="caution">
    <text evidence="8">The sequence shown here is derived from an EMBL/GenBank/DDBJ whole genome shotgun (WGS) entry which is preliminary data.</text>
</comment>
<dbReference type="Gene3D" id="1.10.10.10">
    <property type="entry name" value="Winged helix-like DNA-binding domain superfamily/Winged helix DNA-binding domain"/>
    <property type="match status" value="1"/>
</dbReference>
<dbReference type="GO" id="GO:0003677">
    <property type="term" value="F:DNA binding"/>
    <property type="evidence" value="ECO:0007669"/>
    <property type="project" value="UniProtKB-KW"/>
</dbReference>
<accession>A0A5J4IMJ3</accession>
<dbReference type="CDD" id="cd06170">
    <property type="entry name" value="LuxR_C_like"/>
    <property type="match status" value="1"/>
</dbReference>
<dbReference type="InterPro" id="IPR036388">
    <property type="entry name" value="WH-like_DNA-bd_sf"/>
</dbReference>
<evidence type="ECO:0000313" key="8">
    <source>
        <dbReference type="EMBL" id="GER58465.1"/>
    </source>
</evidence>
<evidence type="ECO:0000259" key="6">
    <source>
        <dbReference type="PROSITE" id="PS50043"/>
    </source>
</evidence>
<reference evidence="8 9" key="1">
    <citation type="submission" date="2019-08" db="EMBL/GenBank/DDBJ databases">
        <title>Draft genome sequence of Ulvibacter marinus type strain NBRC 109484.</title>
        <authorList>
            <person name="Kawano K."/>
            <person name="Ushijima N."/>
            <person name="Kihara M."/>
            <person name="Itoh H."/>
        </authorList>
    </citation>
    <scope>NUCLEOTIDE SEQUENCE [LARGE SCALE GENOMIC DNA]</scope>
    <source>
        <strain evidence="8 9">NBRC 109484</strain>
    </source>
</reference>
<feature type="modified residue" description="4-aspartylphosphate" evidence="5">
    <location>
        <position position="56"/>
    </location>
</feature>
<dbReference type="PANTHER" id="PTHR43214">
    <property type="entry name" value="TWO-COMPONENT RESPONSE REGULATOR"/>
    <property type="match status" value="1"/>
</dbReference>
<evidence type="ECO:0000256" key="4">
    <source>
        <dbReference type="ARBA" id="ARBA00023163"/>
    </source>
</evidence>
<dbReference type="GO" id="GO:0000160">
    <property type="term" value="P:phosphorelay signal transduction system"/>
    <property type="evidence" value="ECO:0007669"/>
    <property type="project" value="InterPro"/>
</dbReference>
<sequence>MNKITLLIVDDHKMFLDGLIAILSKEEDIEIIGTANNGVSALNLLSKHIPDLIITDISMPEMNGIEFIKKAKEIYPQVKILAVSMFDRIQSFNNIDGYLLKETGYDELLIAIKNIVLKNEKYFKKVNPENETDFEFNKTILTKREKEIVVLIANELTTDEIATKLFLSKHTVETHKKNIFLKLKVNNAAGLIKKAIYLGYM</sequence>
<evidence type="ECO:0000256" key="1">
    <source>
        <dbReference type="ARBA" id="ARBA00022553"/>
    </source>
</evidence>
<evidence type="ECO:0000256" key="5">
    <source>
        <dbReference type="PROSITE-ProRule" id="PRU00169"/>
    </source>
</evidence>
<evidence type="ECO:0000256" key="3">
    <source>
        <dbReference type="ARBA" id="ARBA00023125"/>
    </source>
</evidence>
<protein>
    <submittedName>
        <fullName evidence="8">DNA-binding response regulator</fullName>
    </submittedName>
</protein>
<keyword evidence="1 5" id="KW-0597">Phosphoprotein</keyword>
<feature type="domain" description="HTH luxR-type" evidence="6">
    <location>
        <begin position="135"/>
        <end position="199"/>
    </location>
</feature>
<dbReference type="PRINTS" id="PR00038">
    <property type="entry name" value="HTHLUXR"/>
</dbReference>
<keyword evidence="9" id="KW-1185">Reference proteome</keyword>
<evidence type="ECO:0000313" key="9">
    <source>
        <dbReference type="Proteomes" id="UP000326509"/>
    </source>
</evidence>
<dbReference type="OrthoDB" id="9797341at2"/>
<dbReference type="PROSITE" id="PS50110">
    <property type="entry name" value="RESPONSE_REGULATORY"/>
    <property type="match status" value="1"/>
</dbReference>
<dbReference type="AlphaFoldDB" id="A0A5J4IMJ3"/>
<name>A0A5J4IMJ3_9FLAO</name>
<dbReference type="InterPro" id="IPR000792">
    <property type="entry name" value="Tscrpt_reg_LuxR_C"/>
</dbReference>
<proteinExistence type="predicted"/>
<evidence type="ECO:0000256" key="2">
    <source>
        <dbReference type="ARBA" id="ARBA00023015"/>
    </source>
</evidence>
<keyword evidence="3 8" id="KW-0238">DNA-binding</keyword>
<gene>
    <name evidence="8" type="ORF">ULMA_05730</name>
</gene>
<dbReference type="InterPro" id="IPR001789">
    <property type="entry name" value="Sig_transdc_resp-reg_receiver"/>
</dbReference>
<dbReference type="PANTHER" id="PTHR43214:SF41">
    <property type="entry name" value="NITRATE_NITRITE RESPONSE REGULATOR PROTEIN NARP"/>
    <property type="match status" value="1"/>
</dbReference>
<dbReference type="Pfam" id="PF00072">
    <property type="entry name" value="Response_reg"/>
    <property type="match status" value="1"/>
</dbReference>